<dbReference type="Gene3D" id="2.60.40.1120">
    <property type="entry name" value="Carboxypeptidase-like, regulatory domain"/>
    <property type="match status" value="1"/>
</dbReference>
<evidence type="ECO:0000256" key="1">
    <source>
        <dbReference type="ARBA" id="ARBA00004571"/>
    </source>
</evidence>
<dbReference type="KEGG" id="est:DN752_05075"/>
<keyword evidence="2 7" id="KW-0813">Transport</keyword>
<dbReference type="InterPro" id="IPR037066">
    <property type="entry name" value="Plug_dom_sf"/>
</dbReference>
<evidence type="ECO:0000259" key="8">
    <source>
        <dbReference type="Pfam" id="PF07715"/>
    </source>
</evidence>
<proteinExistence type="inferred from homology"/>
<dbReference type="NCBIfam" id="TIGR04056">
    <property type="entry name" value="OMP_RagA_SusC"/>
    <property type="match status" value="1"/>
</dbReference>
<evidence type="ECO:0000313" key="10">
    <source>
        <dbReference type="Proteomes" id="UP000248688"/>
    </source>
</evidence>
<keyword evidence="6 7" id="KW-0998">Cell outer membrane</keyword>
<dbReference type="Pfam" id="PF13715">
    <property type="entry name" value="CarbopepD_reg_2"/>
    <property type="match status" value="1"/>
</dbReference>
<organism evidence="9 10">
    <name type="scientific">Echinicola strongylocentroti</name>
    <dbReference type="NCBI Taxonomy" id="1795355"/>
    <lineage>
        <taxon>Bacteria</taxon>
        <taxon>Pseudomonadati</taxon>
        <taxon>Bacteroidota</taxon>
        <taxon>Cytophagia</taxon>
        <taxon>Cytophagales</taxon>
        <taxon>Cyclobacteriaceae</taxon>
        <taxon>Echinicola</taxon>
    </lineage>
</organism>
<feature type="domain" description="TonB-dependent receptor plug" evidence="8">
    <location>
        <begin position="111"/>
        <end position="218"/>
    </location>
</feature>
<dbReference type="Gene3D" id="2.40.170.20">
    <property type="entry name" value="TonB-dependent receptor, beta-barrel domain"/>
    <property type="match status" value="1"/>
</dbReference>
<dbReference type="SUPFAM" id="SSF49464">
    <property type="entry name" value="Carboxypeptidase regulatory domain-like"/>
    <property type="match status" value="1"/>
</dbReference>
<dbReference type="InterPro" id="IPR023997">
    <property type="entry name" value="TonB-dep_OMP_SusC/RagA_CS"/>
</dbReference>
<dbReference type="InterPro" id="IPR039426">
    <property type="entry name" value="TonB-dep_rcpt-like"/>
</dbReference>
<accession>A0A2Z4IQD3</accession>
<name>A0A2Z4IQD3_9BACT</name>
<keyword evidence="10" id="KW-1185">Reference proteome</keyword>
<gene>
    <name evidence="9" type="ORF">DN752_05075</name>
</gene>
<evidence type="ECO:0000256" key="2">
    <source>
        <dbReference type="ARBA" id="ARBA00022448"/>
    </source>
</evidence>
<dbReference type="AlphaFoldDB" id="A0A2Z4IQD3"/>
<dbReference type="OrthoDB" id="9768177at2"/>
<reference evidence="9 10" key="1">
    <citation type="submission" date="2018-06" db="EMBL/GenBank/DDBJ databases">
        <title>Echinicola strongylocentroti sp. nov., isolated from a sea urchin Strongylocentrotus intermedius.</title>
        <authorList>
            <person name="Bae S.S."/>
        </authorList>
    </citation>
    <scope>NUCLEOTIDE SEQUENCE [LARGE SCALE GENOMIC DNA]</scope>
    <source>
        <strain evidence="9 10">MEBiC08714</strain>
    </source>
</reference>
<dbReference type="EMBL" id="CP030041">
    <property type="protein sequence ID" value="AWW33057.1"/>
    <property type="molecule type" value="Genomic_DNA"/>
</dbReference>
<keyword evidence="4 7" id="KW-0812">Transmembrane</keyword>
<protein>
    <submittedName>
        <fullName evidence="9">TonB-dependent receptor</fullName>
    </submittedName>
</protein>
<dbReference type="InterPro" id="IPR008969">
    <property type="entry name" value="CarboxyPept-like_regulatory"/>
</dbReference>
<dbReference type="SUPFAM" id="SSF56935">
    <property type="entry name" value="Porins"/>
    <property type="match status" value="1"/>
</dbReference>
<comment type="similarity">
    <text evidence="7">Belongs to the TonB-dependent receptor family.</text>
</comment>
<evidence type="ECO:0000256" key="3">
    <source>
        <dbReference type="ARBA" id="ARBA00022452"/>
    </source>
</evidence>
<evidence type="ECO:0000256" key="7">
    <source>
        <dbReference type="PROSITE-ProRule" id="PRU01360"/>
    </source>
</evidence>
<evidence type="ECO:0000256" key="5">
    <source>
        <dbReference type="ARBA" id="ARBA00023136"/>
    </source>
</evidence>
<dbReference type="PROSITE" id="PS52016">
    <property type="entry name" value="TONB_DEPENDENT_REC_3"/>
    <property type="match status" value="1"/>
</dbReference>
<dbReference type="GO" id="GO:0009279">
    <property type="term" value="C:cell outer membrane"/>
    <property type="evidence" value="ECO:0007669"/>
    <property type="project" value="UniProtKB-SubCell"/>
</dbReference>
<dbReference type="InterPro" id="IPR023996">
    <property type="entry name" value="TonB-dep_OMP_SusC/RagA"/>
</dbReference>
<keyword evidence="9" id="KW-0675">Receptor</keyword>
<dbReference type="NCBIfam" id="TIGR04057">
    <property type="entry name" value="SusC_RagA_signa"/>
    <property type="match status" value="1"/>
</dbReference>
<evidence type="ECO:0000256" key="6">
    <source>
        <dbReference type="ARBA" id="ARBA00023237"/>
    </source>
</evidence>
<dbReference type="InterPro" id="IPR012910">
    <property type="entry name" value="Plug_dom"/>
</dbReference>
<dbReference type="Pfam" id="PF07715">
    <property type="entry name" value="Plug"/>
    <property type="match status" value="1"/>
</dbReference>
<comment type="subcellular location">
    <subcellularLocation>
        <location evidence="1 7">Cell outer membrane</location>
        <topology evidence="1 7">Multi-pass membrane protein</topology>
    </subcellularLocation>
</comment>
<keyword evidence="5 7" id="KW-0472">Membrane</keyword>
<evidence type="ECO:0000256" key="4">
    <source>
        <dbReference type="ARBA" id="ARBA00022692"/>
    </source>
</evidence>
<dbReference type="Proteomes" id="UP000248688">
    <property type="component" value="Chromosome"/>
</dbReference>
<sequence length="1032" mass="113114">MIGLLLLLSLHSTIAQGQKRELTGTITSSDDGTTLPGVNIIIEGTGQGTVTDIDGNYKIMVPNKETTLVFSSIGYLTQKVVVTDETKMDLVMDINIESLEEVVVIGYGTQKKKEVTGAVGNVDGETLTRSATADLGTALQGQVAGVNVTASSGEPGSSSNIVIRGLSSVTGNSAPLYVVDGIPYNGDPKLSMNEIESIDILKDAASAAIYGTRGAGGVILITTKQGKAGVMKVGLDSYYGVQKITSDVPLMNFDQYMYSEFLSKYNQNGTNYGNSWTPLENNLYSFTNDTDWAGIIQNDNATIQNHSLNISGGKEGLNYNITGTYFNQEGVIINSGFDRFNIRANTGYTKGKWVINTGLGIRLEEQEYAPWNFLLDAYKQKPYQQEIDPSASTISDASGSTNDALNLSYMAARMKQTDVRSGDHFNGFFQARYNLSKSFNIMSRMGGSITNNTRVRVNPLFKVYNELGELLPTTVRSGIYNFSDRSKSFTSETTLNYHKKFGEHSLKVLGLFSMERYEYTSFFAEKFDLISNDVLVLNGATLDPNVGSGSGYGQDRVNSLIGFLGRAQYDYKGKYLLSVSARRDGSSRFSKDYRWGVFPSVSAGWNVSDEDFWNSLAPVANSFKIRGSFGTTGNQNFLDYSNAATISLAKDYVFGPEGSDHLVLGAIQTAFANENVKWETTEQANLGFDLAFFENKFTFSADFYNTNKKDMLFPLLLPPTTGAGSNATVILNVGNMNNRGMEFTANYRHKGKFSWSAGLTFGKNNNKITKMSGANKIAYLSGSTVTSGLPNEDLVTVLKEGYEAGAFFVLKTDGLITSQEELQEYREIMPTAKMGDLKYVDALTVDTDGDGVPDAGDGLINNDDRVYAGSGMPEFEMGLNLNADYKGFDLSMQWYGAFGGEIINGSKAYAYKQGTHLDILYQWSPQNTTSTIPAYRGRDHENYRGYTDYWIEDGTFIRLRNVALGYTIPSGITNKVGVRNFRVYIAAQNPLTITSYDGFDPEVGNDGLNTRGIDKGNYPISAQYRAGIQFDF</sequence>
<evidence type="ECO:0000313" key="9">
    <source>
        <dbReference type="EMBL" id="AWW33057.1"/>
    </source>
</evidence>
<keyword evidence="3 7" id="KW-1134">Transmembrane beta strand</keyword>
<dbReference type="Gene3D" id="2.170.130.10">
    <property type="entry name" value="TonB-dependent receptor, plug domain"/>
    <property type="match status" value="1"/>
</dbReference>
<dbReference type="InterPro" id="IPR036942">
    <property type="entry name" value="Beta-barrel_TonB_sf"/>
</dbReference>